<name>A0A1G7I5K3_THETY</name>
<dbReference type="AlphaFoldDB" id="A0A1G7I5K3"/>
<evidence type="ECO:0000256" key="1">
    <source>
        <dbReference type="ARBA" id="ARBA00005007"/>
    </source>
</evidence>
<dbReference type="InterPro" id="IPR050303">
    <property type="entry name" value="GatZ_KbaZ_carbometab"/>
</dbReference>
<dbReference type="Gene3D" id="3.20.20.70">
    <property type="entry name" value="Aldolase class I"/>
    <property type="match status" value="1"/>
</dbReference>
<accession>A0A1G7I5K3</accession>
<dbReference type="InterPro" id="IPR013785">
    <property type="entry name" value="Aldolase_TIM"/>
</dbReference>
<gene>
    <name evidence="2" type="ORF">SAMN04244560_00209</name>
</gene>
<dbReference type="SMR" id="A0A1G7I5K3"/>
<dbReference type="GO" id="GO:0005975">
    <property type="term" value="P:carbohydrate metabolic process"/>
    <property type="evidence" value="ECO:0007669"/>
    <property type="project" value="InterPro"/>
</dbReference>
<dbReference type="Proteomes" id="UP000183404">
    <property type="component" value="Unassembled WGS sequence"/>
</dbReference>
<comment type="pathway">
    <text evidence="1">Carbohydrate metabolism.</text>
</comment>
<reference evidence="2 3" key="1">
    <citation type="submission" date="2016-10" db="EMBL/GenBank/DDBJ databases">
        <authorList>
            <person name="de Groot N.N."/>
        </authorList>
    </citation>
    <scope>NUCLEOTIDE SEQUENCE [LARGE SCALE GENOMIC DNA]</scope>
    <source>
        <strain evidence="2 3">DSM 569</strain>
    </source>
</reference>
<dbReference type="EMBL" id="FNBS01000003">
    <property type="protein sequence ID" value="SDF07868.1"/>
    <property type="molecule type" value="Genomic_DNA"/>
</dbReference>
<evidence type="ECO:0000313" key="2">
    <source>
        <dbReference type="EMBL" id="SDF07868.1"/>
    </source>
</evidence>
<dbReference type="PIRSF" id="PIRSF009264">
    <property type="entry name" value="TagBP_ald_AgaZ"/>
    <property type="match status" value="1"/>
</dbReference>
<dbReference type="InterPro" id="IPR012062">
    <property type="entry name" value="GatZ/KbaZ-like"/>
</dbReference>
<dbReference type="PANTHER" id="PTHR32502:SF2">
    <property type="entry name" value="D-TAGATOSE-1,6-BISPHOSPHATE ALDOLASE SUBUNIT KBAZ"/>
    <property type="match status" value="1"/>
</dbReference>
<organism evidence="2 3">
    <name type="scientific">Thermoanaerobacter thermohydrosulfuricus</name>
    <name type="common">Clostridium thermohydrosulfuricum</name>
    <dbReference type="NCBI Taxonomy" id="1516"/>
    <lineage>
        <taxon>Bacteria</taxon>
        <taxon>Bacillati</taxon>
        <taxon>Bacillota</taxon>
        <taxon>Clostridia</taxon>
        <taxon>Thermoanaerobacterales</taxon>
        <taxon>Thermoanaerobacteraceae</taxon>
        <taxon>Thermoanaerobacter</taxon>
    </lineage>
</organism>
<dbReference type="RefSeq" id="WP_074591958.1">
    <property type="nucleotide sequence ID" value="NZ_FNBS01000003.1"/>
</dbReference>
<protein>
    <submittedName>
        <fullName evidence="2">D-tagatose-1,6-bisphosphate aldolase subunit GatZ/KbaZ</fullName>
    </submittedName>
</protein>
<dbReference type="GO" id="GO:0005886">
    <property type="term" value="C:plasma membrane"/>
    <property type="evidence" value="ECO:0007669"/>
    <property type="project" value="TreeGrafter"/>
</dbReference>
<dbReference type="SUPFAM" id="SSF51569">
    <property type="entry name" value="Aldolase"/>
    <property type="match status" value="1"/>
</dbReference>
<evidence type="ECO:0000313" key="3">
    <source>
        <dbReference type="Proteomes" id="UP000183404"/>
    </source>
</evidence>
<sequence length="446" mass="50983">MNTEHPLKNVVKLQKKGIPIGIYSVCSANEIVIQVAMEKALSMDSYVLIEATANQVNQYGGYTNMKPIDFRDFVYSIAKRINFPENRIILGGDHLGPLPWKNQQAKKAMEEAKELVKQFVMAGFTKIHVDTSMLLGDDNINIKLDTETIAERGAILVSVAERAFEELKKFNPYALHPVYVIGSEVPVPGGSQKENNNEIQVTKPTDFEETVEVYKSTFYKYGLGNAWEDVVAVVVQAGVEFGVEDIHEYDHQQAENLVSALKKYPNLVFEAHSTDYQPAKLLKEMVRDGFAILKVGPELTFALREGLFALNIIEKELFKDNHDIEMSNFIDILDTAMLNNPKYWEQYYYGDDNKIRIARKYSYSDRCRYYLIENEVRASMSRLFKNLTNVEIPLTLISQYMPIQYEKIRMGLLKNDPENLVKDKIGNCIDKYLYATNPTSGEFKLI</sequence>
<dbReference type="PANTHER" id="PTHR32502">
    <property type="entry name" value="N-ACETYLGALACTOSAMINE PERMEASE II COMPONENT-RELATED"/>
    <property type="match status" value="1"/>
</dbReference>
<dbReference type="Pfam" id="PF08013">
    <property type="entry name" value="GatZ_KbaZ-like"/>
    <property type="match status" value="1"/>
</dbReference>
<dbReference type="GO" id="GO:0009401">
    <property type="term" value="P:phosphoenolpyruvate-dependent sugar phosphotransferase system"/>
    <property type="evidence" value="ECO:0007669"/>
    <property type="project" value="TreeGrafter"/>
</dbReference>
<proteinExistence type="predicted"/>
<dbReference type="Gene3D" id="1.10.400.20">
    <property type="entry name" value="putative tagatose 6-phosphate kinase domain like"/>
    <property type="match status" value="1"/>
</dbReference>